<dbReference type="AlphaFoldDB" id="U7PKY4"/>
<evidence type="ECO:0000313" key="1">
    <source>
        <dbReference type="EMBL" id="ERS95190.1"/>
    </source>
</evidence>
<evidence type="ECO:0000313" key="2">
    <source>
        <dbReference type="Proteomes" id="UP000018087"/>
    </source>
</evidence>
<evidence type="ECO:0008006" key="3">
    <source>
        <dbReference type="Google" id="ProtNLM"/>
    </source>
</evidence>
<protein>
    <recommendedName>
        <fullName evidence="3">CENP-V/GFA domain-containing protein</fullName>
    </recommendedName>
</protein>
<dbReference type="EMBL" id="KI440855">
    <property type="protein sequence ID" value="ERS95190.1"/>
    <property type="molecule type" value="Genomic_DNA"/>
</dbReference>
<organism evidence="1 2">
    <name type="scientific">Sporothrix schenckii (strain ATCC 58251 / de Perez 2211183)</name>
    <name type="common">Rose-picker's disease fungus</name>
    <dbReference type="NCBI Taxonomy" id="1391915"/>
    <lineage>
        <taxon>Eukaryota</taxon>
        <taxon>Fungi</taxon>
        <taxon>Dikarya</taxon>
        <taxon>Ascomycota</taxon>
        <taxon>Pezizomycotina</taxon>
        <taxon>Sordariomycetes</taxon>
        <taxon>Sordariomycetidae</taxon>
        <taxon>Ophiostomatales</taxon>
        <taxon>Ophiostomataceae</taxon>
        <taxon>Sporothrix</taxon>
    </lineage>
</organism>
<dbReference type="InterPro" id="IPR011057">
    <property type="entry name" value="Mss4-like_sf"/>
</dbReference>
<dbReference type="SUPFAM" id="SSF51316">
    <property type="entry name" value="Mss4-like"/>
    <property type="match status" value="1"/>
</dbReference>
<sequence length="139" mass="14804">MTIAATCHCGRVRIVAPGPPDYRNECSCSVCYKYGALWAYYKTASITIEVEGHPSVSAAAPAAQSAEPLPGLATYVRADDGGTRASLAFVRCAHCGCMTHWTCIAGEASDDHETIGVNSRLMEERALVGVERRQSPGPE</sequence>
<keyword evidence="2" id="KW-1185">Reference proteome</keyword>
<dbReference type="Proteomes" id="UP000018087">
    <property type="component" value="Unassembled WGS sequence"/>
</dbReference>
<dbReference type="OrthoDB" id="2993351at2759"/>
<accession>U7PKY4</accession>
<dbReference type="Gene3D" id="2.170.150.70">
    <property type="match status" value="1"/>
</dbReference>
<reference evidence="2" key="1">
    <citation type="journal article" date="2014" name="Genome Announc.">
        <title>Genome sequence of the pathogenic fungus Sporothrix schenckii (ATCC 58251).</title>
        <authorList>
            <person name="Cuomo C.A."/>
            <person name="Rodriguez-Del Valle N."/>
            <person name="Perez-Sanchez L."/>
            <person name="Abouelleil A."/>
            <person name="Goldberg J."/>
            <person name="Young S."/>
            <person name="Zeng Q."/>
            <person name="Birren B.W."/>
        </authorList>
    </citation>
    <scope>NUCLEOTIDE SEQUENCE [LARGE SCALE GENOMIC DNA]</scope>
    <source>
        <strain evidence="2">ATCC 58251 / de Perez 2211183</strain>
    </source>
</reference>
<proteinExistence type="predicted"/>
<dbReference type="HOGENOM" id="CLU_055491_7_1_1"/>
<dbReference type="eggNOG" id="ENOG502RA41">
    <property type="taxonomic scope" value="Eukaryota"/>
</dbReference>
<gene>
    <name evidence="1" type="ORF">HMPREF1624_08401</name>
</gene>
<name>U7PKY4_SPOS1</name>